<dbReference type="Pfam" id="PF13489">
    <property type="entry name" value="Methyltransf_23"/>
    <property type="match status" value="1"/>
</dbReference>
<comment type="caution">
    <text evidence="3">The sequence shown here is derived from an EMBL/GenBank/DDBJ whole genome shotgun (WGS) entry which is preliminary data.</text>
</comment>
<keyword evidence="3" id="KW-0489">Methyltransferase</keyword>
<organism evidence="3 4">
    <name type="scientific">Chlorobium phaeovibrioides</name>
    <dbReference type="NCBI Taxonomy" id="1094"/>
    <lineage>
        <taxon>Bacteria</taxon>
        <taxon>Pseudomonadati</taxon>
        <taxon>Chlorobiota</taxon>
        <taxon>Chlorobiia</taxon>
        <taxon>Chlorobiales</taxon>
        <taxon>Chlorobiaceae</taxon>
        <taxon>Chlorobium/Pelodictyon group</taxon>
        <taxon>Chlorobium</taxon>
    </lineage>
</organism>
<name>A0A432AV55_CHLPH</name>
<dbReference type="Proteomes" id="UP000279908">
    <property type="component" value="Unassembled WGS sequence"/>
</dbReference>
<feature type="domain" description="C-methyltransferase" evidence="2">
    <location>
        <begin position="263"/>
        <end position="419"/>
    </location>
</feature>
<dbReference type="EMBL" id="RXYK01000005">
    <property type="protein sequence ID" value="RTY38344.1"/>
    <property type="molecule type" value="Genomic_DNA"/>
</dbReference>
<feature type="domain" description="Methyltransferase putative zinc binding" evidence="1">
    <location>
        <begin position="11"/>
        <end position="72"/>
    </location>
</feature>
<proteinExistence type="predicted"/>
<dbReference type="InterPro" id="IPR029063">
    <property type="entry name" value="SAM-dependent_MTases_sf"/>
</dbReference>
<dbReference type="Gene3D" id="6.10.250.3100">
    <property type="match status" value="1"/>
</dbReference>
<dbReference type="PANTHER" id="PTHR43861:SF5">
    <property type="entry name" value="BLL5978 PROTEIN"/>
    <property type="match status" value="1"/>
</dbReference>
<dbReference type="GO" id="GO:0032259">
    <property type="term" value="P:methylation"/>
    <property type="evidence" value="ECO:0007669"/>
    <property type="project" value="UniProtKB-KW"/>
</dbReference>
<evidence type="ECO:0000259" key="1">
    <source>
        <dbReference type="Pfam" id="PF08421"/>
    </source>
</evidence>
<evidence type="ECO:0000313" key="4">
    <source>
        <dbReference type="Proteomes" id="UP000279908"/>
    </source>
</evidence>
<evidence type="ECO:0000313" key="3">
    <source>
        <dbReference type="EMBL" id="RTY38344.1"/>
    </source>
</evidence>
<keyword evidence="3" id="KW-0808">Transferase</keyword>
<dbReference type="Pfam" id="PF08484">
    <property type="entry name" value="Methyltransf_14"/>
    <property type="match status" value="1"/>
</dbReference>
<sequence>MSDVIHRRTDCRACGCKNLMLVFRLKPSPIGDAYVQSDRLTEPQLSYPIDLFMCPQCGLAQIIDIIKPEILYGEYLDVKASSLGFLQHFQEYASSVIKRCRLSAGDHVINICSNDAFRGGLRCGNDSTFLRYFHASGMNVLGIEPASHIAAQATANGITTIGKFFTPDLAREIVATYGPAKLVTANNVFANIDDLRSWVEGVNQLLAVDGVFVFESYYLADLVHNMVFDFIYHEHLSAFSVKPIQALFQSIGLELVVVERVATKGGSLRYFVQRPGGPIANDGSVEKLLQEEESMGLYRKETYIAFADKVNALKDETKRFLIQAKSEGKSIAGFGASITGTTLIYHFEIGEYLDYLVDDNLAKQGRFSPGFHLPVLPTSALYERKPDYVVILAWRFAEPFIKNNQAYVMEGGAFVVPVPLFKVVSEHV</sequence>
<reference evidence="3 4" key="1">
    <citation type="submission" date="2018-12" db="EMBL/GenBank/DDBJ databases">
        <authorList>
            <person name="Lunina O.N."/>
            <person name="Grouzdev D.S."/>
            <person name="Gorlenko V.M."/>
            <person name="Savvichev A.S."/>
        </authorList>
    </citation>
    <scope>NUCLEOTIDE SEQUENCE [LARGE SCALE GENOMIC DNA]</scope>
    <source>
        <strain evidence="3 4">BrKhr-17</strain>
    </source>
</reference>
<dbReference type="Pfam" id="PF08421">
    <property type="entry name" value="Methyltransf_13"/>
    <property type="match status" value="1"/>
</dbReference>
<dbReference type="PANTHER" id="PTHR43861">
    <property type="entry name" value="TRANS-ACONITATE 2-METHYLTRANSFERASE-RELATED"/>
    <property type="match status" value="1"/>
</dbReference>
<dbReference type="Gene3D" id="3.40.50.720">
    <property type="entry name" value="NAD(P)-binding Rossmann-like Domain"/>
    <property type="match status" value="1"/>
</dbReference>
<dbReference type="Gene3D" id="3.40.50.150">
    <property type="entry name" value="Vaccinia Virus protein VP39"/>
    <property type="match status" value="1"/>
</dbReference>
<dbReference type="InterPro" id="IPR013630">
    <property type="entry name" value="Methyltransf_Zn-bd_dom_put"/>
</dbReference>
<protein>
    <submittedName>
        <fullName evidence="3">Methyltransferase domain-containing protein</fullName>
    </submittedName>
</protein>
<dbReference type="InterPro" id="IPR038576">
    <property type="entry name" value="Methyltransf_Zn-bd_dom_put_sf"/>
</dbReference>
<dbReference type="InterPro" id="IPR013691">
    <property type="entry name" value="MeTrfase_14"/>
</dbReference>
<accession>A0A432AV55</accession>
<dbReference type="AlphaFoldDB" id="A0A432AV55"/>
<dbReference type="GO" id="GO:0008168">
    <property type="term" value="F:methyltransferase activity"/>
    <property type="evidence" value="ECO:0007669"/>
    <property type="project" value="UniProtKB-KW"/>
</dbReference>
<gene>
    <name evidence="3" type="ORF">EKD02_04455</name>
</gene>
<dbReference type="Gene3D" id="6.20.50.110">
    <property type="entry name" value="Methyltransferase, zinc-binding domain"/>
    <property type="match status" value="1"/>
</dbReference>
<dbReference type="SUPFAM" id="SSF53335">
    <property type="entry name" value="S-adenosyl-L-methionine-dependent methyltransferases"/>
    <property type="match status" value="1"/>
</dbReference>
<evidence type="ECO:0000259" key="2">
    <source>
        <dbReference type="Pfam" id="PF08484"/>
    </source>
</evidence>
<dbReference type="RefSeq" id="WP_126383961.1">
    <property type="nucleotide sequence ID" value="NZ_RXYK01000005.1"/>
</dbReference>